<dbReference type="InterPro" id="IPR025121">
    <property type="entry name" value="GTPase_HflX_N"/>
</dbReference>
<reference evidence="12 13" key="1">
    <citation type="journal article" date="2019" name="Nat. Microbiol.">
        <title>Mediterranean grassland soil C-N compound turnover is dependent on rainfall and depth, and is mediated by genomically divergent microorganisms.</title>
        <authorList>
            <person name="Diamond S."/>
            <person name="Andeer P.F."/>
            <person name="Li Z."/>
            <person name="Crits-Christoph A."/>
            <person name="Burstein D."/>
            <person name="Anantharaman K."/>
            <person name="Lane K.R."/>
            <person name="Thomas B.C."/>
            <person name="Pan C."/>
            <person name="Northen T.R."/>
            <person name="Banfield J.F."/>
        </authorList>
    </citation>
    <scope>NUCLEOTIDE SEQUENCE [LARGE SCALE GENOMIC DNA]</scope>
    <source>
        <strain evidence="12">WS_6</strain>
    </source>
</reference>
<evidence type="ECO:0000256" key="4">
    <source>
        <dbReference type="ARBA" id="ARBA00022842"/>
    </source>
</evidence>
<dbReference type="PANTHER" id="PTHR10229:SF0">
    <property type="entry name" value="GTP-BINDING PROTEIN 6-RELATED"/>
    <property type="match status" value="1"/>
</dbReference>
<dbReference type="PANTHER" id="PTHR10229">
    <property type="entry name" value="GTP-BINDING PROTEIN HFLX"/>
    <property type="match status" value="1"/>
</dbReference>
<evidence type="ECO:0000313" key="12">
    <source>
        <dbReference type="EMBL" id="TMQ58440.1"/>
    </source>
</evidence>
<feature type="binding site" evidence="7">
    <location>
        <begin position="255"/>
        <end position="258"/>
    </location>
    <ligand>
        <name>GTP</name>
        <dbReference type="ChEBI" id="CHEBI:37565"/>
    </ligand>
</feature>
<feature type="binding site" evidence="7">
    <location>
        <begin position="346"/>
        <end position="348"/>
    </location>
    <ligand>
        <name>GTP</name>
        <dbReference type="ChEBI" id="CHEBI:37565"/>
    </ligand>
</feature>
<comment type="function">
    <text evidence="6">GTPase that associates with the 50S ribosomal subunit and may have a role during protein synthesis or ribosome biogenesis.</text>
</comment>
<dbReference type="InterPro" id="IPR006073">
    <property type="entry name" value="GTP-bd"/>
</dbReference>
<dbReference type="Pfam" id="PF13167">
    <property type="entry name" value="GTP-bdg_N"/>
    <property type="match status" value="1"/>
</dbReference>
<proteinExistence type="inferred from homology"/>
<feature type="binding site" evidence="8">
    <location>
        <position position="215"/>
    </location>
    <ligand>
        <name>Mg(2+)</name>
        <dbReference type="ChEBI" id="CHEBI:18420"/>
    </ligand>
</feature>
<dbReference type="InterPro" id="IPR032305">
    <property type="entry name" value="GTP-bd_M"/>
</dbReference>
<dbReference type="CDD" id="cd01878">
    <property type="entry name" value="HflX"/>
    <property type="match status" value="1"/>
</dbReference>
<dbReference type="Gene3D" id="3.40.50.11060">
    <property type="entry name" value="GTPase HflX, N-terminal domain"/>
    <property type="match status" value="1"/>
</dbReference>
<comment type="subunit">
    <text evidence="6">Monomer. Associates with the 50S ribosomal subunit.</text>
</comment>
<keyword evidence="3 6" id="KW-0547">Nucleotide-binding</keyword>
<feature type="binding site" evidence="7">
    <location>
        <begin position="233"/>
        <end position="237"/>
    </location>
    <ligand>
        <name>GTP</name>
        <dbReference type="ChEBI" id="CHEBI:37565"/>
    </ligand>
</feature>
<dbReference type="GO" id="GO:0043022">
    <property type="term" value="F:ribosome binding"/>
    <property type="evidence" value="ECO:0007669"/>
    <property type="project" value="TreeGrafter"/>
</dbReference>
<evidence type="ECO:0000256" key="8">
    <source>
        <dbReference type="PIRSR" id="PIRSR006809-2"/>
    </source>
</evidence>
<feature type="coiled-coil region" evidence="9">
    <location>
        <begin position="163"/>
        <end position="190"/>
    </location>
</feature>
<dbReference type="InterPro" id="IPR042108">
    <property type="entry name" value="GTPase_HflX_N_sf"/>
</dbReference>
<evidence type="ECO:0000259" key="11">
    <source>
        <dbReference type="PROSITE" id="PS51705"/>
    </source>
</evidence>
<keyword evidence="2 8" id="KW-0479">Metal-binding</keyword>
<feature type="binding site" evidence="8">
    <location>
        <position position="235"/>
    </location>
    <ligand>
        <name>Mg(2+)</name>
        <dbReference type="ChEBI" id="CHEBI:18420"/>
    </ligand>
</feature>
<evidence type="ECO:0000256" key="3">
    <source>
        <dbReference type="ARBA" id="ARBA00022741"/>
    </source>
</evidence>
<dbReference type="InterPro" id="IPR027417">
    <property type="entry name" value="P-loop_NTPase"/>
</dbReference>
<feature type="region of interest" description="Disordered" evidence="10">
    <location>
        <begin position="1"/>
        <end position="26"/>
    </location>
</feature>
<dbReference type="FunFam" id="3.40.50.11060:FF:000001">
    <property type="entry name" value="GTPase HflX"/>
    <property type="match status" value="1"/>
</dbReference>
<organism evidence="12 13">
    <name type="scientific">Eiseniibacteriota bacterium</name>
    <dbReference type="NCBI Taxonomy" id="2212470"/>
    <lineage>
        <taxon>Bacteria</taxon>
        <taxon>Candidatus Eiseniibacteriota</taxon>
    </lineage>
</organism>
<dbReference type="Gene3D" id="6.10.250.2860">
    <property type="match status" value="1"/>
</dbReference>
<dbReference type="PRINTS" id="PR00326">
    <property type="entry name" value="GTP1OBG"/>
</dbReference>
<evidence type="ECO:0000256" key="7">
    <source>
        <dbReference type="PIRSR" id="PIRSR006809-1"/>
    </source>
</evidence>
<keyword evidence="1 6" id="KW-0963">Cytoplasm</keyword>
<feature type="domain" description="Hflx-type G" evidence="11">
    <location>
        <begin position="202"/>
        <end position="368"/>
    </location>
</feature>
<feature type="binding site" evidence="7">
    <location>
        <begin position="208"/>
        <end position="215"/>
    </location>
    <ligand>
        <name>GTP</name>
        <dbReference type="ChEBI" id="CHEBI:37565"/>
    </ligand>
</feature>
<sequence length="382" mass="42555">MSPTSWRSHPHRERAILAGRETRGRHGENGRLLTELRLLAETAGAQVRGEVLQRRGPIRSSTFLSKGKIEEVRVLSGEEQATLLLLDDDLSPAQSRNLGEQLNMKVVDRTGLILDIFSRRARTREARIQVELAQLEYLLPRLTRMWEHLSRLGGGIGTRGPGETQLEVDRRRVRERIAKLKRELERVVKERRVQRRGRRGCFKVSLVGYTNAGKSTLFNALTRASVYVEDQLFATLDPTTRVFPIGRNTRALLTDTVGFIRKLPSHLVVSFRATLEEVTEADLLLHVVDATEPDIDAHIQAVEAVLDSIGALGRPRLCVFNKIDAVPDEVSVLGLRAGYPGAVFVSALTRDGIPELREAAMRHVIENAGHEERAARGGSTGS</sequence>
<dbReference type="HAMAP" id="MF_00900">
    <property type="entry name" value="GTPase_HflX"/>
    <property type="match status" value="1"/>
</dbReference>
<dbReference type="Pfam" id="PF16360">
    <property type="entry name" value="GTP-bdg_M"/>
    <property type="match status" value="1"/>
</dbReference>
<evidence type="ECO:0000256" key="10">
    <source>
        <dbReference type="SAM" id="MobiDB-lite"/>
    </source>
</evidence>
<dbReference type="GO" id="GO:0046872">
    <property type="term" value="F:metal ion binding"/>
    <property type="evidence" value="ECO:0007669"/>
    <property type="project" value="UniProtKB-KW"/>
</dbReference>
<comment type="similarity">
    <text evidence="6">Belongs to the TRAFAC class OBG-HflX-like GTPase superfamily. HflX GTPase family.</text>
</comment>
<keyword evidence="5 6" id="KW-0342">GTP-binding</keyword>
<dbReference type="InterPro" id="IPR016496">
    <property type="entry name" value="GTPase_HflX"/>
</dbReference>
<keyword evidence="9" id="KW-0175">Coiled coil</keyword>
<comment type="subcellular location">
    <subcellularLocation>
        <location evidence="6">Cytoplasm</location>
    </subcellularLocation>
    <text evidence="6">May associate with membranes.</text>
</comment>
<dbReference type="NCBIfam" id="TIGR03156">
    <property type="entry name" value="GTP_HflX"/>
    <property type="match status" value="1"/>
</dbReference>
<evidence type="ECO:0000256" key="6">
    <source>
        <dbReference type="HAMAP-Rule" id="MF_00900"/>
    </source>
</evidence>
<dbReference type="PROSITE" id="PS51705">
    <property type="entry name" value="G_HFLX"/>
    <property type="match status" value="1"/>
</dbReference>
<dbReference type="GO" id="GO:0005737">
    <property type="term" value="C:cytoplasm"/>
    <property type="evidence" value="ECO:0007669"/>
    <property type="project" value="UniProtKB-SubCell"/>
</dbReference>
<dbReference type="PIRSF" id="PIRSF006809">
    <property type="entry name" value="GTP-binding_hflX_prd"/>
    <property type="match status" value="1"/>
</dbReference>
<evidence type="ECO:0000256" key="1">
    <source>
        <dbReference type="ARBA" id="ARBA00022490"/>
    </source>
</evidence>
<dbReference type="AlphaFoldDB" id="A0A538T487"/>
<protein>
    <recommendedName>
        <fullName evidence="6">GTPase HflX</fullName>
    </recommendedName>
    <alternativeName>
        <fullName evidence="6">GTP-binding protein HflX</fullName>
    </alternativeName>
</protein>
<dbReference type="Pfam" id="PF01926">
    <property type="entry name" value="MMR_HSR1"/>
    <property type="match status" value="1"/>
</dbReference>
<dbReference type="EMBL" id="VBOW01000035">
    <property type="protein sequence ID" value="TMQ58440.1"/>
    <property type="molecule type" value="Genomic_DNA"/>
</dbReference>
<dbReference type="InterPro" id="IPR030394">
    <property type="entry name" value="G_HFLX_dom"/>
</dbReference>
<gene>
    <name evidence="6 12" type="primary">hflX</name>
    <name evidence="12" type="ORF">E6K76_07990</name>
</gene>
<dbReference type="GO" id="GO:0005525">
    <property type="term" value="F:GTP binding"/>
    <property type="evidence" value="ECO:0007669"/>
    <property type="project" value="UniProtKB-UniRule"/>
</dbReference>
<dbReference type="Proteomes" id="UP000316852">
    <property type="component" value="Unassembled WGS sequence"/>
</dbReference>
<name>A0A538T487_UNCEI</name>
<comment type="caution">
    <text evidence="12">The sequence shown here is derived from an EMBL/GenBank/DDBJ whole genome shotgun (WGS) entry which is preliminary data.</text>
</comment>
<dbReference type="SUPFAM" id="SSF52540">
    <property type="entry name" value="P-loop containing nucleoside triphosphate hydrolases"/>
    <property type="match status" value="1"/>
</dbReference>
<keyword evidence="4 8" id="KW-0460">Magnesium</keyword>
<evidence type="ECO:0000256" key="5">
    <source>
        <dbReference type="ARBA" id="ARBA00023134"/>
    </source>
</evidence>
<evidence type="ECO:0000256" key="2">
    <source>
        <dbReference type="ARBA" id="ARBA00022723"/>
    </source>
</evidence>
<evidence type="ECO:0000313" key="13">
    <source>
        <dbReference type="Proteomes" id="UP000316852"/>
    </source>
</evidence>
<feature type="binding site" evidence="7">
    <location>
        <begin position="321"/>
        <end position="324"/>
    </location>
    <ligand>
        <name>GTP</name>
        <dbReference type="ChEBI" id="CHEBI:37565"/>
    </ligand>
</feature>
<evidence type="ECO:0000256" key="9">
    <source>
        <dbReference type="SAM" id="Coils"/>
    </source>
</evidence>
<comment type="cofactor">
    <cofactor evidence="8">
        <name>Mg(2+)</name>
        <dbReference type="ChEBI" id="CHEBI:18420"/>
    </cofactor>
</comment>
<accession>A0A538T487</accession>
<dbReference type="GO" id="GO:0003924">
    <property type="term" value="F:GTPase activity"/>
    <property type="evidence" value="ECO:0007669"/>
    <property type="project" value="UniProtKB-UniRule"/>
</dbReference>
<dbReference type="Gene3D" id="3.40.50.300">
    <property type="entry name" value="P-loop containing nucleotide triphosphate hydrolases"/>
    <property type="match status" value="1"/>
</dbReference>